<evidence type="ECO:0000313" key="8">
    <source>
        <dbReference type="Proteomes" id="UP000663929"/>
    </source>
</evidence>
<evidence type="ECO:0000256" key="5">
    <source>
        <dbReference type="SAM" id="Phobius"/>
    </source>
</evidence>
<dbReference type="Pfam" id="PF00015">
    <property type="entry name" value="MCPsignal"/>
    <property type="match status" value="1"/>
</dbReference>
<dbReference type="CDD" id="cd12913">
    <property type="entry name" value="PDC1_MCP_like"/>
    <property type="match status" value="1"/>
</dbReference>
<feature type="transmembrane region" description="Helical" evidence="5">
    <location>
        <begin position="12"/>
        <end position="31"/>
    </location>
</feature>
<feature type="transmembrane region" description="Helical" evidence="5">
    <location>
        <begin position="335"/>
        <end position="356"/>
    </location>
</feature>
<dbReference type="PANTHER" id="PTHR32089:SF120">
    <property type="entry name" value="METHYL-ACCEPTING CHEMOTAXIS PROTEIN TLPQ"/>
    <property type="match status" value="1"/>
</dbReference>
<reference evidence="7" key="1">
    <citation type="submission" date="2021-03" db="EMBL/GenBank/DDBJ databases">
        <title>Acanthopleuribacteraceae sp. M133.</title>
        <authorList>
            <person name="Wang G."/>
        </authorList>
    </citation>
    <scope>NUCLEOTIDE SEQUENCE</scope>
    <source>
        <strain evidence="7">M133</strain>
    </source>
</reference>
<dbReference type="Proteomes" id="UP000663929">
    <property type="component" value="Chromosome"/>
</dbReference>
<evidence type="ECO:0000313" key="7">
    <source>
        <dbReference type="EMBL" id="QTD51110.1"/>
    </source>
</evidence>
<dbReference type="GO" id="GO:0007165">
    <property type="term" value="P:signal transduction"/>
    <property type="evidence" value="ECO:0007669"/>
    <property type="project" value="UniProtKB-KW"/>
</dbReference>
<keyword evidence="5" id="KW-0812">Transmembrane</keyword>
<proteinExistence type="inferred from homology"/>
<dbReference type="EMBL" id="CP071793">
    <property type="protein sequence ID" value="QTD51110.1"/>
    <property type="molecule type" value="Genomic_DNA"/>
</dbReference>
<dbReference type="KEGG" id="scor:J3U87_01460"/>
<sequence>MSIRSIQAKITFWSGCCLVLTAGMIISYSAISVRNRAIEEMKSRALAFAQQNAARVKNEIELAMDTARTLSHTLIAHKEDNGFSLTREEANAILRTVLRENPQFIGVYTGWEPFAFDSRDDDYVDTIGHDITGRFVPYWNREMNGELTVGPLYYYDVEGEGNYYQIPKKTHKEAIIDPYETIIGPQETSVDANREKKLLITSLVVPIVIKKQVDQRVEKRFVGITGVDFSLDFLQRIANEIVRFHPSSKLILVSNNGTIAAATDRPELAGRKIHEVETFTLANAGQAGDDGTRMALDEEALHLQIPIFLGKTNTPWSLHVSVPATVVTAEATQTMYRLVAIGFSLTMVAVLLLYLLSGQIARPISEVVKVTKTITHGDLFNAKRELDDMTQRLFSKLKGHSHPRSIAERGETGQLVYAVKKMTDSLHALATEVQRSGGKVSLSTAQIATSAMQMESTAHQQLSSTHEVVKISHEISTTARSLEETMNDVAVVVNDSTQTVDHGLRNLGQMERSIHKLMEATDAISAKLFIIREKTDNIHLVTSTINKIADQTNLLSLNAAIEAEKAGEYGLGFSVVAREIRRLADQTAVASLDIEKMAKDMSTSVTIGVQEMTNFTAEVRKGVENTSRIGGDLEQIIESVRALGPRFQEVNHGVESQSKRAAQINEMMIQLNEATKQTSDSIHDFKTVAEELDEAAQNLQDEVSRFKVKSQTASGKFFAKTVRFH</sequence>
<feature type="domain" description="Methyl-accepting transducer" evidence="6">
    <location>
        <begin position="436"/>
        <end position="672"/>
    </location>
</feature>
<dbReference type="AlphaFoldDB" id="A0A8A4TNI4"/>
<dbReference type="InterPro" id="IPR004090">
    <property type="entry name" value="Chemotax_Me-accpt_rcpt"/>
</dbReference>
<feature type="coiled-coil region" evidence="4">
    <location>
        <begin position="682"/>
        <end position="709"/>
    </location>
</feature>
<keyword evidence="4" id="KW-0175">Coiled coil</keyword>
<dbReference type="GO" id="GO:0006935">
    <property type="term" value="P:chemotaxis"/>
    <property type="evidence" value="ECO:0007669"/>
    <property type="project" value="InterPro"/>
</dbReference>
<keyword evidence="5" id="KW-1133">Transmembrane helix</keyword>
<protein>
    <submittedName>
        <fullName evidence="7">Methyl-accepting chemotaxis protein</fullName>
    </submittedName>
</protein>
<evidence type="ECO:0000259" key="6">
    <source>
        <dbReference type="PROSITE" id="PS50111"/>
    </source>
</evidence>
<dbReference type="PROSITE" id="PS50111">
    <property type="entry name" value="CHEMOTAXIS_TRANSDUC_2"/>
    <property type="match status" value="1"/>
</dbReference>
<comment type="similarity">
    <text evidence="2">Belongs to the methyl-accepting chemotaxis (MCP) protein family.</text>
</comment>
<dbReference type="InterPro" id="IPR004089">
    <property type="entry name" value="MCPsignal_dom"/>
</dbReference>
<dbReference type="SMART" id="SM00283">
    <property type="entry name" value="MA"/>
    <property type="match status" value="1"/>
</dbReference>
<dbReference type="GO" id="GO:0004888">
    <property type="term" value="F:transmembrane signaling receptor activity"/>
    <property type="evidence" value="ECO:0007669"/>
    <property type="project" value="InterPro"/>
</dbReference>
<dbReference type="GO" id="GO:0016020">
    <property type="term" value="C:membrane"/>
    <property type="evidence" value="ECO:0007669"/>
    <property type="project" value="InterPro"/>
</dbReference>
<dbReference type="Gene3D" id="1.10.287.950">
    <property type="entry name" value="Methyl-accepting chemotaxis protein"/>
    <property type="match status" value="1"/>
</dbReference>
<name>A0A8A4TNI4_SULCO</name>
<dbReference type="SUPFAM" id="SSF58104">
    <property type="entry name" value="Methyl-accepting chemotaxis protein (MCP) signaling domain"/>
    <property type="match status" value="1"/>
</dbReference>
<keyword evidence="8" id="KW-1185">Reference proteome</keyword>
<gene>
    <name evidence="7" type="ORF">J3U87_01460</name>
</gene>
<dbReference type="RefSeq" id="WP_237381242.1">
    <property type="nucleotide sequence ID" value="NZ_CP071793.1"/>
</dbReference>
<dbReference type="PRINTS" id="PR00260">
    <property type="entry name" value="CHEMTRNSDUCR"/>
</dbReference>
<dbReference type="PANTHER" id="PTHR32089">
    <property type="entry name" value="METHYL-ACCEPTING CHEMOTAXIS PROTEIN MCPB"/>
    <property type="match status" value="1"/>
</dbReference>
<keyword evidence="5" id="KW-0472">Membrane</keyword>
<organism evidence="7 8">
    <name type="scientific">Sulfidibacter corallicola</name>
    <dbReference type="NCBI Taxonomy" id="2818388"/>
    <lineage>
        <taxon>Bacteria</taxon>
        <taxon>Pseudomonadati</taxon>
        <taxon>Acidobacteriota</taxon>
        <taxon>Holophagae</taxon>
        <taxon>Acanthopleuribacterales</taxon>
        <taxon>Acanthopleuribacteraceae</taxon>
        <taxon>Sulfidibacter</taxon>
    </lineage>
</organism>
<evidence type="ECO:0000256" key="2">
    <source>
        <dbReference type="ARBA" id="ARBA00029447"/>
    </source>
</evidence>
<evidence type="ECO:0000256" key="1">
    <source>
        <dbReference type="ARBA" id="ARBA00023224"/>
    </source>
</evidence>
<dbReference type="Gene3D" id="3.30.450.20">
    <property type="entry name" value="PAS domain"/>
    <property type="match status" value="2"/>
</dbReference>
<accession>A0A8A4TNI4</accession>
<evidence type="ECO:0000256" key="4">
    <source>
        <dbReference type="SAM" id="Coils"/>
    </source>
</evidence>
<keyword evidence="1 3" id="KW-0807">Transducer</keyword>
<evidence type="ECO:0000256" key="3">
    <source>
        <dbReference type="PROSITE-ProRule" id="PRU00284"/>
    </source>
</evidence>